<dbReference type="GO" id="GO:0006508">
    <property type="term" value="P:proteolysis"/>
    <property type="evidence" value="ECO:0007669"/>
    <property type="project" value="TreeGrafter"/>
</dbReference>
<sequence>MKNILCCLYLLLFYPASGQTLKKESIQNKVWTKATRYARQYVDSLQHAQDIPGISVCVGNADNILWAEGFGLADLETHQPVTIHSRFRLGSVSKSLTSFAIGKLIEEKKLDLDIAIQHYVPSFPVKAYPFTPRQLATHTSGIRHYRDSDPLSCLQRYTTVQDGLSIFNKDSLLFKPGTAYQYSTYGYSLLSAVIEGASHLDYLTFMKQAVFDPLNMAETCADYSDSIVANRVRFYEHTHGKRVNATQVDNSYKWAGGGMLSTSTDLVRLGREFLHPTLLSQKTLDLLISPQLLLDGTNTHYGMGWRIGTDAQKRRIIHHGGLINGGRAFLLIYPEHNLVVAILANMSGVTINLPEVETIAHYFFKANR</sequence>
<feature type="domain" description="Beta-lactamase-related" evidence="2">
    <location>
        <begin position="39"/>
        <end position="346"/>
    </location>
</feature>
<evidence type="ECO:0000313" key="4">
    <source>
        <dbReference type="Proteomes" id="UP001241110"/>
    </source>
</evidence>
<proteinExistence type="predicted"/>
<comment type="caution">
    <text evidence="3">The sequence shown here is derived from an EMBL/GenBank/DDBJ whole genome shotgun (WGS) entry which is preliminary data.</text>
</comment>
<dbReference type="InterPro" id="IPR012338">
    <property type="entry name" value="Beta-lactam/transpept-like"/>
</dbReference>
<feature type="signal peptide" evidence="1">
    <location>
        <begin position="1"/>
        <end position="18"/>
    </location>
</feature>
<dbReference type="PANTHER" id="PTHR46520">
    <property type="entry name" value="SERINE BETA-LACTAMASE-LIKE PROTEIN LACTB, MITOCHONDRIAL"/>
    <property type="match status" value="1"/>
</dbReference>
<dbReference type="PANTHER" id="PTHR46520:SF1">
    <property type="entry name" value="SERINE BETA-LACTAMASE-LIKE PROTEIN LACTB, MITOCHONDRIAL"/>
    <property type="match status" value="1"/>
</dbReference>
<dbReference type="GO" id="GO:0008233">
    <property type="term" value="F:peptidase activity"/>
    <property type="evidence" value="ECO:0007669"/>
    <property type="project" value="TreeGrafter"/>
</dbReference>
<dbReference type="RefSeq" id="WP_313984812.1">
    <property type="nucleotide sequence ID" value="NZ_JASJOS010000013.1"/>
</dbReference>
<dbReference type="Gene3D" id="3.40.710.10">
    <property type="entry name" value="DD-peptidase/beta-lactamase superfamily"/>
    <property type="match status" value="1"/>
</dbReference>
<evidence type="ECO:0000313" key="3">
    <source>
        <dbReference type="EMBL" id="MDJ1484051.1"/>
    </source>
</evidence>
<dbReference type="EC" id="3.1.1.103" evidence="3"/>
<dbReference type="InterPro" id="IPR052794">
    <property type="entry name" value="Mito_Ser_Protease_LACTB"/>
</dbReference>
<dbReference type="Proteomes" id="UP001241110">
    <property type="component" value="Unassembled WGS sequence"/>
</dbReference>
<dbReference type="GO" id="GO:0019216">
    <property type="term" value="P:regulation of lipid metabolic process"/>
    <property type="evidence" value="ECO:0007669"/>
    <property type="project" value="TreeGrafter"/>
</dbReference>
<feature type="chain" id="PRO_5042126813" evidence="1">
    <location>
        <begin position="19"/>
        <end position="368"/>
    </location>
</feature>
<evidence type="ECO:0000256" key="1">
    <source>
        <dbReference type="SAM" id="SignalP"/>
    </source>
</evidence>
<gene>
    <name evidence="3" type="ORF">QNI16_26375</name>
</gene>
<protein>
    <submittedName>
        <fullName evidence="3">Serine hydrolase domain-containing protein</fullName>
        <ecNumber evidence="3">3.1.1.103</ecNumber>
    </submittedName>
</protein>
<organism evidence="3 4">
    <name type="scientific">Xanthocytophaga flava</name>
    <dbReference type="NCBI Taxonomy" id="3048013"/>
    <lineage>
        <taxon>Bacteria</taxon>
        <taxon>Pseudomonadati</taxon>
        <taxon>Bacteroidota</taxon>
        <taxon>Cytophagia</taxon>
        <taxon>Cytophagales</taxon>
        <taxon>Rhodocytophagaceae</taxon>
        <taxon>Xanthocytophaga</taxon>
    </lineage>
</organism>
<evidence type="ECO:0000259" key="2">
    <source>
        <dbReference type="Pfam" id="PF00144"/>
    </source>
</evidence>
<accession>A0AAE3U917</accession>
<dbReference type="SUPFAM" id="SSF56601">
    <property type="entry name" value="beta-lactamase/transpeptidase-like"/>
    <property type="match status" value="1"/>
</dbReference>
<keyword evidence="3" id="KW-0378">Hydrolase</keyword>
<reference evidence="3" key="1">
    <citation type="submission" date="2023-05" db="EMBL/GenBank/DDBJ databases">
        <authorList>
            <person name="Zhang X."/>
        </authorList>
    </citation>
    <scope>NUCLEOTIDE SEQUENCE</scope>
    <source>
        <strain evidence="3">YF14B1</strain>
    </source>
</reference>
<dbReference type="InterPro" id="IPR001466">
    <property type="entry name" value="Beta-lactam-related"/>
</dbReference>
<keyword evidence="1" id="KW-0732">Signal</keyword>
<name>A0AAE3U917_9BACT</name>
<dbReference type="AlphaFoldDB" id="A0AAE3U917"/>
<dbReference type="Pfam" id="PF00144">
    <property type="entry name" value="Beta-lactamase"/>
    <property type="match status" value="1"/>
</dbReference>
<dbReference type="EMBL" id="JASJOS010000013">
    <property type="protein sequence ID" value="MDJ1484051.1"/>
    <property type="molecule type" value="Genomic_DNA"/>
</dbReference>